<evidence type="ECO:0000313" key="2">
    <source>
        <dbReference type="EMBL" id="MCM2532849.1"/>
    </source>
</evidence>
<dbReference type="EMBL" id="JAMQCR010000001">
    <property type="protein sequence ID" value="MCM2532849.1"/>
    <property type="molecule type" value="Genomic_DNA"/>
</dbReference>
<feature type="transmembrane region" description="Helical" evidence="1">
    <location>
        <begin position="72"/>
        <end position="91"/>
    </location>
</feature>
<accession>A0ABT0WA10</accession>
<comment type="caution">
    <text evidence="2">The sequence shown here is derived from an EMBL/GenBank/DDBJ whole genome shotgun (WGS) entry which is preliminary data.</text>
</comment>
<protein>
    <submittedName>
        <fullName evidence="2">ECF transporter S component</fullName>
    </submittedName>
</protein>
<dbReference type="Gene3D" id="1.10.1760.20">
    <property type="match status" value="1"/>
</dbReference>
<keyword evidence="1" id="KW-0812">Transmembrane</keyword>
<reference evidence="2 3" key="1">
    <citation type="submission" date="2022-06" db="EMBL/GenBank/DDBJ databases">
        <authorList>
            <person name="Jeon C.O."/>
        </authorList>
    </citation>
    <scope>NUCLEOTIDE SEQUENCE [LARGE SCALE GENOMIC DNA]</scope>
    <source>
        <strain evidence="2 3">KCTC 13943</strain>
    </source>
</reference>
<gene>
    <name evidence="2" type="ORF">NDK43_11165</name>
</gene>
<evidence type="ECO:0000256" key="1">
    <source>
        <dbReference type="SAM" id="Phobius"/>
    </source>
</evidence>
<dbReference type="Pfam" id="PF07155">
    <property type="entry name" value="ECF-ribofla_trS"/>
    <property type="match status" value="1"/>
</dbReference>
<feature type="transmembrane region" description="Helical" evidence="1">
    <location>
        <begin position="36"/>
        <end position="60"/>
    </location>
</feature>
<evidence type="ECO:0000313" key="3">
    <source>
        <dbReference type="Proteomes" id="UP001523262"/>
    </source>
</evidence>
<dbReference type="Proteomes" id="UP001523262">
    <property type="component" value="Unassembled WGS sequence"/>
</dbReference>
<organism evidence="2 3">
    <name type="scientific">Neobacillus pocheonensis</name>
    <dbReference type="NCBI Taxonomy" id="363869"/>
    <lineage>
        <taxon>Bacteria</taxon>
        <taxon>Bacillati</taxon>
        <taxon>Bacillota</taxon>
        <taxon>Bacilli</taxon>
        <taxon>Bacillales</taxon>
        <taxon>Bacillaceae</taxon>
        <taxon>Neobacillus</taxon>
    </lineage>
</organism>
<keyword evidence="3" id="KW-1185">Reference proteome</keyword>
<dbReference type="InterPro" id="IPR009825">
    <property type="entry name" value="ECF_substrate-spec-like"/>
</dbReference>
<sequence length="164" mass="17266">MKGKMISWLAIMIALSAVGAAIKIPAVVGSVALDAFPAIVAAALFGGRTGAIVGALGHLLSALLGGFPLGSMHFLIAGEMAALVWIFGILYKSNHKILASILFVFGNAFAAPLPFIFLMNKGFYFAIVPSLFIGSILNTVIALIVIPRISPLVKQEMSKREVKL</sequence>
<keyword evidence="1" id="KW-0472">Membrane</keyword>
<name>A0ABT0WA10_9BACI</name>
<feature type="transmembrane region" description="Helical" evidence="1">
    <location>
        <begin position="123"/>
        <end position="146"/>
    </location>
</feature>
<feature type="transmembrane region" description="Helical" evidence="1">
    <location>
        <begin position="97"/>
        <end position="116"/>
    </location>
</feature>
<proteinExistence type="predicted"/>
<keyword evidence="1" id="KW-1133">Transmembrane helix</keyword>